<protein>
    <submittedName>
        <fullName evidence="2">Uncharacterized protein</fullName>
    </submittedName>
</protein>
<feature type="region of interest" description="Disordered" evidence="1">
    <location>
        <begin position="249"/>
        <end position="301"/>
    </location>
</feature>
<feature type="compositionally biased region" description="Low complexity" evidence="1">
    <location>
        <begin position="265"/>
        <end position="285"/>
    </location>
</feature>
<feature type="region of interest" description="Disordered" evidence="1">
    <location>
        <begin position="1"/>
        <end position="77"/>
    </location>
</feature>
<evidence type="ECO:0000313" key="2">
    <source>
        <dbReference type="EMBL" id="CAD6339624.1"/>
    </source>
</evidence>
<feature type="compositionally biased region" description="Low complexity" evidence="1">
    <location>
        <begin position="166"/>
        <end position="183"/>
    </location>
</feature>
<comment type="caution">
    <text evidence="2">The sequence shown here is derived from an EMBL/GenBank/DDBJ whole genome shotgun (WGS) entry which is preliminary data.</text>
</comment>
<accession>A0A811SBM6</accession>
<name>A0A811SBM6_9POAL</name>
<evidence type="ECO:0000256" key="1">
    <source>
        <dbReference type="SAM" id="MobiDB-lite"/>
    </source>
</evidence>
<keyword evidence="3" id="KW-1185">Reference proteome</keyword>
<evidence type="ECO:0000313" key="3">
    <source>
        <dbReference type="Proteomes" id="UP000604825"/>
    </source>
</evidence>
<dbReference type="Proteomes" id="UP000604825">
    <property type="component" value="Unassembled WGS sequence"/>
</dbReference>
<proteinExistence type="predicted"/>
<dbReference type="EMBL" id="CAJGYO010000019">
    <property type="protein sequence ID" value="CAD6339624.1"/>
    <property type="molecule type" value="Genomic_DNA"/>
</dbReference>
<sequence>MGGKLRSRVPNLPSALLSPPPDSSCPSRLARPSDIATCGARGRPTDVVIGTQDDGDILDERDERERPGDEGERAKDLDLVGLRVNNVFGDGDLVHVRALPASRNAAPLRTILAAPPHGRGLPAGRNAALPRDPRDPSSPCGGSPSARTRPPCRPQRCAGRTAAVKSAAAEPHVESAAAASEPPWRAPSPPPWSLAWAPCSRTATERAAVDLAWPLAGCSRGRRRLAVDHAVGKELAQTGGVLARPPWTRTADAESSRGRHCTTDLARPPSGSSLRRRASLAAADGSLRDRATGASARTGSG</sequence>
<feature type="compositionally biased region" description="Basic and acidic residues" evidence="1">
    <location>
        <begin position="61"/>
        <end position="77"/>
    </location>
</feature>
<feature type="region of interest" description="Disordered" evidence="1">
    <location>
        <begin position="113"/>
        <end position="188"/>
    </location>
</feature>
<dbReference type="AlphaFoldDB" id="A0A811SBM6"/>
<reference evidence="2" key="1">
    <citation type="submission" date="2020-10" db="EMBL/GenBank/DDBJ databases">
        <authorList>
            <person name="Han B."/>
            <person name="Lu T."/>
            <person name="Zhao Q."/>
            <person name="Huang X."/>
            <person name="Zhao Y."/>
        </authorList>
    </citation>
    <scope>NUCLEOTIDE SEQUENCE</scope>
</reference>
<organism evidence="2 3">
    <name type="scientific">Miscanthus lutarioriparius</name>
    <dbReference type="NCBI Taxonomy" id="422564"/>
    <lineage>
        <taxon>Eukaryota</taxon>
        <taxon>Viridiplantae</taxon>
        <taxon>Streptophyta</taxon>
        <taxon>Embryophyta</taxon>
        <taxon>Tracheophyta</taxon>
        <taxon>Spermatophyta</taxon>
        <taxon>Magnoliopsida</taxon>
        <taxon>Liliopsida</taxon>
        <taxon>Poales</taxon>
        <taxon>Poaceae</taxon>
        <taxon>PACMAD clade</taxon>
        <taxon>Panicoideae</taxon>
        <taxon>Andropogonodae</taxon>
        <taxon>Andropogoneae</taxon>
        <taxon>Saccharinae</taxon>
        <taxon>Miscanthus</taxon>
    </lineage>
</organism>
<gene>
    <name evidence="2" type="ORF">NCGR_LOCUS63722</name>
</gene>